<keyword evidence="3" id="KW-1185">Reference proteome</keyword>
<keyword evidence="1" id="KW-1133">Transmembrane helix</keyword>
<protein>
    <submittedName>
        <fullName evidence="2">Uncharacterized protein</fullName>
    </submittedName>
</protein>
<sequence length="350" mass="37129">MLRPRTGDGELSERIRALLDEAVAEVRPREADPVRKVVRRVRTRRHQLLAGAGLAVLALLGVGAMAVRPPAVEPAAPPSTAAMAEPAVPVVENGEIRAGLTTLPVPTGWEVVRQDQPACQTSPRTVFVGVRVAPGGRCGGDRPLIQVVGYTEQVRYADLGPHGQLILPGGQPGWVPTGQLGLFREKAGSGYQAVELALPWSGAKITFFMSGSQLREIFPTVRTAPVAPTGLVFPASVRAANLRLPGLSFQAQSLSAPSPARQLDQPDQLARLHGLLAGLTEVVPGDAGCATGQMTRMDLVDAHNRIQETIYFSTDPGCAQATSSLGGRVRITPDLLAELARIFPEIRRAS</sequence>
<dbReference type="EMBL" id="BONC01000010">
    <property type="protein sequence ID" value="GIF55828.1"/>
    <property type="molecule type" value="Genomic_DNA"/>
</dbReference>
<reference evidence="2 3" key="1">
    <citation type="submission" date="2021-01" db="EMBL/GenBank/DDBJ databases">
        <title>Whole genome shotgun sequence of Asanoa iriomotensis NBRC 100142.</title>
        <authorList>
            <person name="Komaki H."/>
            <person name="Tamura T."/>
        </authorList>
    </citation>
    <scope>NUCLEOTIDE SEQUENCE [LARGE SCALE GENOMIC DNA]</scope>
    <source>
        <strain evidence="2 3">NBRC 100142</strain>
    </source>
</reference>
<evidence type="ECO:0000313" key="2">
    <source>
        <dbReference type="EMBL" id="GIF55828.1"/>
    </source>
</evidence>
<proteinExistence type="predicted"/>
<keyword evidence="1" id="KW-0472">Membrane</keyword>
<evidence type="ECO:0000256" key="1">
    <source>
        <dbReference type="SAM" id="Phobius"/>
    </source>
</evidence>
<evidence type="ECO:0000313" key="3">
    <source>
        <dbReference type="Proteomes" id="UP000624325"/>
    </source>
</evidence>
<dbReference type="Proteomes" id="UP000624325">
    <property type="component" value="Unassembled WGS sequence"/>
</dbReference>
<accession>A0ABQ4BZ77</accession>
<comment type="caution">
    <text evidence="2">The sequence shown here is derived from an EMBL/GenBank/DDBJ whole genome shotgun (WGS) entry which is preliminary data.</text>
</comment>
<organism evidence="2 3">
    <name type="scientific">Asanoa iriomotensis</name>
    <dbReference type="NCBI Taxonomy" id="234613"/>
    <lineage>
        <taxon>Bacteria</taxon>
        <taxon>Bacillati</taxon>
        <taxon>Actinomycetota</taxon>
        <taxon>Actinomycetes</taxon>
        <taxon>Micromonosporales</taxon>
        <taxon>Micromonosporaceae</taxon>
        <taxon>Asanoa</taxon>
    </lineage>
</organism>
<gene>
    <name evidence="2" type="ORF">Air01nite_19230</name>
</gene>
<feature type="transmembrane region" description="Helical" evidence="1">
    <location>
        <begin position="48"/>
        <end position="67"/>
    </location>
</feature>
<name>A0ABQ4BZ77_9ACTN</name>
<keyword evidence="1" id="KW-0812">Transmembrane</keyword>